<proteinExistence type="inferred from homology"/>
<sequence length="296" mass="32744">MDSIKKLWTELTSYFGSAEVPLKSAIMTLVVYGGKEFFANVTFKCPSVHYKAYGYMYLLIPAAVLFCLSLMASDSFWAAVTSCCPKRKKVRGYWYRARKPIFLGILLPISWLVIAFVDTKFYVCAKLGPEDVAMAKANTTEAKKEISQDFLNAAAMSQMIAFILLAALIGCAVIAISLIRLCKKVDPAISKEDLEKEEADHAMKFFRERLTPLVKERAEGVVNDIIKDARNEDLSDLVKNGISELARMYPAHGGDVMGLYKDDSDGAKTKSKPKSGATDGAEPESMPLTTRTSDEQ</sequence>
<dbReference type="Proteomes" id="UP000001593">
    <property type="component" value="Unassembled WGS sequence"/>
</dbReference>
<feature type="region of interest" description="Disordered" evidence="9">
    <location>
        <begin position="260"/>
        <end position="296"/>
    </location>
</feature>
<keyword evidence="3" id="KW-0813">Transport</keyword>
<dbReference type="InterPro" id="IPR029569">
    <property type="entry name" value="CALHM"/>
</dbReference>
<evidence type="ECO:0000256" key="3">
    <source>
        <dbReference type="ARBA" id="ARBA00022448"/>
    </source>
</evidence>
<dbReference type="PANTHER" id="PTHR32261:SF1">
    <property type="entry name" value="CALCIUM HOMEOSTASIS MODULATOR PROTEIN"/>
    <property type="match status" value="1"/>
</dbReference>
<evidence type="ECO:0000256" key="7">
    <source>
        <dbReference type="ARBA" id="ARBA00023136"/>
    </source>
</evidence>
<feature type="transmembrane region" description="Helical" evidence="10">
    <location>
        <begin position="101"/>
        <end position="117"/>
    </location>
</feature>
<dbReference type="InParanoid" id="A7RNI5"/>
<name>A7RNI5_NEMVE</name>
<dbReference type="AlphaFoldDB" id="A7RNI5"/>
<dbReference type="GO" id="GO:0005261">
    <property type="term" value="F:monoatomic cation channel activity"/>
    <property type="evidence" value="ECO:0000318"/>
    <property type="project" value="GO_Central"/>
</dbReference>
<dbReference type="OrthoDB" id="5953668at2759"/>
<gene>
    <name evidence="11" type="ORF">NEMVEDRAFT_v1g239594</name>
</gene>
<dbReference type="HOGENOM" id="CLU_083129_0_0_1"/>
<evidence type="ECO:0000256" key="8">
    <source>
        <dbReference type="ARBA" id="ARBA00023303"/>
    </source>
</evidence>
<dbReference type="KEGG" id="nve:5519004"/>
<dbReference type="OMA" id="RDYHILY"/>
<keyword evidence="6" id="KW-0406">Ion transport</keyword>
<reference evidence="11 12" key="1">
    <citation type="journal article" date="2007" name="Science">
        <title>Sea anemone genome reveals ancestral eumetazoan gene repertoire and genomic organization.</title>
        <authorList>
            <person name="Putnam N.H."/>
            <person name="Srivastava M."/>
            <person name="Hellsten U."/>
            <person name="Dirks B."/>
            <person name="Chapman J."/>
            <person name="Salamov A."/>
            <person name="Terry A."/>
            <person name="Shapiro H."/>
            <person name="Lindquist E."/>
            <person name="Kapitonov V.V."/>
            <person name="Jurka J."/>
            <person name="Genikhovich G."/>
            <person name="Grigoriev I.V."/>
            <person name="Lucas S.M."/>
            <person name="Steele R.E."/>
            <person name="Finnerty J.R."/>
            <person name="Technau U."/>
            <person name="Martindale M.Q."/>
            <person name="Rokhsar D.S."/>
        </authorList>
    </citation>
    <scope>NUCLEOTIDE SEQUENCE [LARGE SCALE GENOMIC DNA]</scope>
    <source>
        <strain evidence="12">CH2 X CH6</strain>
    </source>
</reference>
<dbReference type="GO" id="GO:1904669">
    <property type="term" value="P:ATP export"/>
    <property type="evidence" value="ECO:0007669"/>
    <property type="project" value="UniProtKB-ARBA"/>
</dbReference>
<comment type="similarity">
    <text evidence="2">Belongs to the CALHM family.</text>
</comment>
<keyword evidence="5 10" id="KW-1133">Transmembrane helix</keyword>
<keyword evidence="8" id="KW-0407">Ion channel</keyword>
<protein>
    <submittedName>
        <fullName evidence="11">Uncharacterized protein</fullName>
    </submittedName>
</protein>
<evidence type="ECO:0000313" key="11">
    <source>
        <dbReference type="EMBL" id="EDO46930.1"/>
    </source>
</evidence>
<accession>A7RNI5</accession>
<evidence type="ECO:0000256" key="5">
    <source>
        <dbReference type="ARBA" id="ARBA00022989"/>
    </source>
</evidence>
<evidence type="ECO:0000256" key="6">
    <source>
        <dbReference type="ARBA" id="ARBA00023065"/>
    </source>
</evidence>
<evidence type="ECO:0000313" key="12">
    <source>
        <dbReference type="Proteomes" id="UP000001593"/>
    </source>
</evidence>
<dbReference type="GO" id="GO:0005886">
    <property type="term" value="C:plasma membrane"/>
    <property type="evidence" value="ECO:0000318"/>
    <property type="project" value="GO_Central"/>
</dbReference>
<dbReference type="eggNOG" id="ENOG502QPKW">
    <property type="taxonomic scope" value="Eukaryota"/>
</dbReference>
<feature type="transmembrane region" description="Helical" evidence="10">
    <location>
        <begin position="159"/>
        <end position="181"/>
    </location>
</feature>
<feature type="compositionally biased region" description="Polar residues" evidence="9">
    <location>
        <begin position="287"/>
        <end position="296"/>
    </location>
</feature>
<feature type="transmembrane region" description="Helical" evidence="10">
    <location>
        <begin position="56"/>
        <end position="80"/>
    </location>
</feature>
<evidence type="ECO:0000256" key="1">
    <source>
        <dbReference type="ARBA" id="ARBA00004141"/>
    </source>
</evidence>
<dbReference type="PhylomeDB" id="A7RNI5"/>
<keyword evidence="4 10" id="KW-0812">Transmembrane</keyword>
<dbReference type="PANTHER" id="PTHR32261">
    <property type="entry name" value="CALCIUM HOMEOSTASIS MODULATOR PROTEIN"/>
    <property type="match status" value="1"/>
</dbReference>
<evidence type="ECO:0000256" key="2">
    <source>
        <dbReference type="ARBA" id="ARBA00008497"/>
    </source>
</evidence>
<dbReference type="EMBL" id="DS469523">
    <property type="protein sequence ID" value="EDO46930.1"/>
    <property type="molecule type" value="Genomic_DNA"/>
</dbReference>
<keyword evidence="7 10" id="KW-0472">Membrane</keyword>
<organism evidence="11 12">
    <name type="scientific">Nematostella vectensis</name>
    <name type="common">Starlet sea anemone</name>
    <dbReference type="NCBI Taxonomy" id="45351"/>
    <lineage>
        <taxon>Eukaryota</taxon>
        <taxon>Metazoa</taxon>
        <taxon>Cnidaria</taxon>
        <taxon>Anthozoa</taxon>
        <taxon>Hexacorallia</taxon>
        <taxon>Actiniaria</taxon>
        <taxon>Edwardsiidae</taxon>
        <taxon>Nematostella</taxon>
    </lineage>
</organism>
<evidence type="ECO:0000256" key="9">
    <source>
        <dbReference type="SAM" id="MobiDB-lite"/>
    </source>
</evidence>
<comment type="subcellular location">
    <subcellularLocation>
        <location evidence="1">Membrane</location>
        <topology evidence="1">Multi-pass membrane protein</topology>
    </subcellularLocation>
</comment>
<keyword evidence="12" id="KW-1185">Reference proteome</keyword>
<evidence type="ECO:0000256" key="10">
    <source>
        <dbReference type="SAM" id="Phobius"/>
    </source>
</evidence>
<dbReference type="Pfam" id="PF14798">
    <property type="entry name" value="Ca_hom_mod"/>
    <property type="match status" value="1"/>
</dbReference>
<dbReference type="FunCoup" id="A7RNI5">
    <property type="interactions" value="3"/>
</dbReference>
<evidence type="ECO:0000256" key="4">
    <source>
        <dbReference type="ARBA" id="ARBA00022692"/>
    </source>
</evidence>